<gene>
    <name evidence="1" type="ORF">JG687_00013030</name>
</gene>
<dbReference type="AlphaFoldDB" id="A0A8T1U0E8"/>
<dbReference type="Proteomes" id="UP000688947">
    <property type="component" value="Unassembled WGS sequence"/>
</dbReference>
<dbReference type="VEuPathDB" id="FungiDB:PC110_g12459"/>
<evidence type="ECO:0008006" key="3">
    <source>
        <dbReference type="Google" id="ProtNLM"/>
    </source>
</evidence>
<reference evidence="1" key="1">
    <citation type="submission" date="2021-01" db="EMBL/GenBank/DDBJ databases">
        <title>Phytophthora aleatoria, a newly-described species from Pinus radiata is distinct from Phytophthora cactorum isolates based on comparative genomics.</title>
        <authorList>
            <person name="Mcdougal R."/>
            <person name="Panda P."/>
            <person name="Williams N."/>
            <person name="Studholme D.J."/>
        </authorList>
    </citation>
    <scope>NUCLEOTIDE SEQUENCE</scope>
    <source>
        <strain evidence="1">NZFS 3830</strain>
    </source>
</reference>
<evidence type="ECO:0000313" key="1">
    <source>
        <dbReference type="EMBL" id="KAG6952386.1"/>
    </source>
</evidence>
<organism evidence="1 2">
    <name type="scientific">Phytophthora cactorum</name>
    <dbReference type="NCBI Taxonomy" id="29920"/>
    <lineage>
        <taxon>Eukaryota</taxon>
        <taxon>Sar</taxon>
        <taxon>Stramenopiles</taxon>
        <taxon>Oomycota</taxon>
        <taxon>Peronosporomycetes</taxon>
        <taxon>Peronosporales</taxon>
        <taxon>Peronosporaceae</taxon>
        <taxon>Phytophthora</taxon>
    </lineage>
</organism>
<name>A0A8T1U0E8_9STRA</name>
<proteinExistence type="predicted"/>
<dbReference type="OrthoDB" id="95730at2759"/>
<dbReference type="EMBL" id="JAENGZ010000923">
    <property type="protein sequence ID" value="KAG6952386.1"/>
    <property type="molecule type" value="Genomic_DNA"/>
</dbReference>
<protein>
    <recommendedName>
        <fullName evidence="3">Homeodomain-like</fullName>
    </recommendedName>
</protein>
<evidence type="ECO:0000313" key="2">
    <source>
        <dbReference type="Proteomes" id="UP000688947"/>
    </source>
</evidence>
<accession>A0A8T1U0E8</accession>
<comment type="caution">
    <text evidence="1">The sequence shown here is derived from an EMBL/GenBank/DDBJ whole genome shotgun (WGS) entry which is preliminary data.</text>
</comment>
<sequence>MQEAVTKQHAHPNTVLHCLYGFDNLGYSRKELARVYHESETTIGNWIRVYEATGTFERARKASDKKFSSDHRAWLCDFYGKHPLAYLDEVQEAFVQAHHITISKSSIWRIIRDYGLTWKEIVPQQELEIVELRLVLEGILPEQIPKNVELKLVLEKLLLEQDLASIWKLEVCTIEAGVPSKKVVRQSVLAFDHVQDMVIHEPNVEILACDAHCE</sequence>